<dbReference type="GO" id="GO:0051289">
    <property type="term" value="P:protein homotetramerization"/>
    <property type="evidence" value="ECO:0007669"/>
    <property type="project" value="InterPro"/>
</dbReference>
<evidence type="ECO:0000259" key="2">
    <source>
        <dbReference type="Pfam" id="PF12884"/>
    </source>
</evidence>
<proteinExistence type="predicted"/>
<feature type="compositionally biased region" description="Polar residues" evidence="1">
    <location>
        <begin position="510"/>
        <end position="520"/>
    </location>
</feature>
<evidence type="ECO:0000256" key="1">
    <source>
        <dbReference type="SAM" id="MobiDB-lite"/>
    </source>
</evidence>
<name>A0A0X3PYG0_SCHSO</name>
<gene>
    <name evidence="3" type="ORF">TR99141</name>
</gene>
<organism evidence="3">
    <name type="scientific">Schistocephalus solidus</name>
    <name type="common">Tapeworm</name>
    <dbReference type="NCBI Taxonomy" id="70667"/>
    <lineage>
        <taxon>Eukaryota</taxon>
        <taxon>Metazoa</taxon>
        <taxon>Spiralia</taxon>
        <taxon>Lophotrochozoa</taxon>
        <taxon>Platyhelminthes</taxon>
        <taxon>Cestoda</taxon>
        <taxon>Eucestoda</taxon>
        <taxon>Diphyllobothriidea</taxon>
        <taxon>Diphyllobothriidae</taxon>
        <taxon>Schistocephalus</taxon>
    </lineage>
</organism>
<dbReference type="InterPro" id="IPR024783">
    <property type="entry name" value="TORC_N"/>
</dbReference>
<feature type="compositionally biased region" description="Polar residues" evidence="1">
    <location>
        <begin position="444"/>
        <end position="455"/>
    </location>
</feature>
<feature type="region of interest" description="Disordered" evidence="1">
    <location>
        <begin position="370"/>
        <end position="404"/>
    </location>
</feature>
<accession>A0A0X3PYG0</accession>
<sequence>MTGKPQNTIHPRKFKEKIELLKQKEAELNANFLAAMRDMQEIRMATNVWELSSQKNTSPPGLHLASDFVSPKDNLSTYQYGPESRDSTRLRYGNREQRDGGVTDECTASETKPPFTQQSGIARSCSTLATTAPVIDVTPTTTFSSNSTPNYQDSLKPHPFSSNLQSGNSPPSLPPTPTSTAQGGFTPRRNCFTNSSSALKQRTRTSPRIAYGSCRQAPYPVHSGSTRGVPGQHQQQPYLRPQPYPPCYPRVLEGSRTPQQHALRLEMPPALTDSRTGPLRMNLVDYRRTASDSAIPNSFDASHCRPVEQLPPVTELTKMPQQPQQANSGNVSSIESPYYGSSYPSVLPPDNCARNGKVFSAIYDPAIPPSFPTTYHQDNSSHGRQCFQSHTSPPANNGAGLPSPLDCPPLRVRYPSAAVTSHPALNCIGSSASGNDTGRKRQPTDSSAASTGNLPRSLETAFSQTLMPDHHPHHQNSPSTQPLLSLDQQPVPVPSRFFPDDVGPGGSAAVLNSSQMQHQQPKPHPLSQPQHVHSLHRNSPYGPPYSVAGAPTLMDSQVPKAAAQSMYLTGSLSMQNLPAAQELAMRTNKLVNNDPVAGSTPQFKVDLGLNNLHNFPSGLQPISQFAASLSTPLPSSDPSTTGLPPITAPTSEPGFCSDPSSASLNTFTVSTEHERRDSFTMAAELFSRIEKRNAVLTAVGWAGSDDEQTTATDGPDLPSSVSDGGGNQRDCKAGMAVATDEKVLAVTSDVDPFFLPLSANDYQLLNDPNMADYVTDDLTEAQLVQEHYMGTSGSNLCSS</sequence>
<dbReference type="AlphaFoldDB" id="A0A0X3PYG0"/>
<feature type="region of interest" description="Disordered" evidence="1">
    <location>
        <begin position="467"/>
        <end position="546"/>
    </location>
</feature>
<feature type="compositionally biased region" description="Polar residues" evidence="1">
    <location>
        <begin position="372"/>
        <end position="395"/>
    </location>
</feature>
<protein>
    <recommendedName>
        <fullName evidence="2">Transducer of regulated CREB activity N-terminal domain-containing protein</fullName>
    </recommendedName>
</protein>
<feature type="region of interest" description="Disordered" evidence="1">
    <location>
        <begin position="138"/>
        <end position="205"/>
    </location>
</feature>
<feature type="domain" description="Transducer of regulated CREB activity N-terminal" evidence="2">
    <location>
        <begin position="11"/>
        <end position="53"/>
    </location>
</feature>
<feature type="compositionally biased region" description="Basic and acidic residues" evidence="1">
    <location>
        <begin position="83"/>
        <end position="101"/>
    </location>
</feature>
<dbReference type="EMBL" id="GEEE01010969">
    <property type="protein sequence ID" value="JAP52256.1"/>
    <property type="molecule type" value="Transcribed_RNA"/>
</dbReference>
<dbReference type="Pfam" id="PF12884">
    <property type="entry name" value="TORC_N"/>
    <property type="match status" value="1"/>
</dbReference>
<evidence type="ECO:0000313" key="3">
    <source>
        <dbReference type="EMBL" id="JAP52256.1"/>
    </source>
</evidence>
<feature type="compositionally biased region" description="Polar residues" evidence="1">
    <location>
        <begin position="106"/>
        <end position="119"/>
    </location>
</feature>
<reference evidence="3" key="1">
    <citation type="submission" date="2016-01" db="EMBL/GenBank/DDBJ databases">
        <title>Reference transcriptome for the parasite Schistocephalus solidus: insights into the molecular evolution of parasitism.</title>
        <authorList>
            <person name="Hebert F.O."/>
            <person name="Grambauer S."/>
            <person name="Barber I."/>
            <person name="Landry C.R."/>
            <person name="Aubin-Horth N."/>
        </authorList>
    </citation>
    <scope>NUCLEOTIDE SEQUENCE</scope>
</reference>
<feature type="compositionally biased region" description="Polar residues" evidence="1">
    <location>
        <begin position="191"/>
        <end position="205"/>
    </location>
</feature>
<feature type="region of interest" description="Disordered" evidence="1">
    <location>
        <begin position="705"/>
        <end position="728"/>
    </location>
</feature>
<feature type="compositionally biased region" description="Low complexity" evidence="1">
    <location>
        <begin position="138"/>
        <end position="150"/>
    </location>
</feature>
<feature type="region of interest" description="Disordered" evidence="1">
    <location>
        <begin position="424"/>
        <end position="455"/>
    </location>
</feature>
<feature type="region of interest" description="Disordered" evidence="1">
    <location>
        <begin position="73"/>
        <end position="119"/>
    </location>
</feature>
<dbReference type="GO" id="GO:0008140">
    <property type="term" value="F:cAMP response element binding protein binding"/>
    <property type="evidence" value="ECO:0007669"/>
    <property type="project" value="InterPro"/>
</dbReference>
<feature type="compositionally biased region" description="Polar residues" evidence="1">
    <location>
        <begin position="475"/>
        <end position="488"/>
    </location>
</feature>